<dbReference type="Pfam" id="PF00892">
    <property type="entry name" value="EamA"/>
    <property type="match status" value="2"/>
</dbReference>
<feature type="transmembrane region" description="Helical" evidence="1">
    <location>
        <begin position="149"/>
        <end position="167"/>
    </location>
</feature>
<feature type="transmembrane region" description="Helical" evidence="1">
    <location>
        <begin position="208"/>
        <end position="230"/>
    </location>
</feature>
<dbReference type="GO" id="GO:0016020">
    <property type="term" value="C:membrane"/>
    <property type="evidence" value="ECO:0007669"/>
    <property type="project" value="InterPro"/>
</dbReference>
<feature type="transmembrane region" description="Helical" evidence="1">
    <location>
        <begin position="94"/>
        <end position="113"/>
    </location>
</feature>
<feature type="transmembrane region" description="Helical" evidence="1">
    <location>
        <begin position="173"/>
        <end position="196"/>
    </location>
</feature>
<feature type="domain" description="EamA" evidence="2">
    <location>
        <begin position="155"/>
        <end position="279"/>
    </location>
</feature>
<dbReference type="HOGENOM" id="CLU_082109_0_0_7"/>
<protein>
    <recommendedName>
        <fullName evidence="2">EamA domain-containing protein</fullName>
    </recommendedName>
</protein>
<dbReference type="PATRIC" id="fig|1429439.4.peg.1000"/>
<comment type="caution">
    <text evidence="3">The sequence shown here is derived from an EMBL/GenBank/DDBJ whole genome shotgun (WGS) entry which is preliminary data.</text>
</comment>
<keyword evidence="4" id="KW-1185">Reference proteome</keyword>
<dbReference type="Proteomes" id="UP000019140">
    <property type="component" value="Unassembled WGS sequence"/>
</dbReference>
<dbReference type="SUPFAM" id="SSF103481">
    <property type="entry name" value="Multidrug resistance efflux transporter EmrE"/>
    <property type="match status" value="2"/>
</dbReference>
<feature type="transmembrane region" description="Helical" evidence="1">
    <location>
        <begin position="34"/>
        <end position="54"/>
    </location>
</feature>
<feature type="domain" description="EamA" evidence="2">
    <location>
        <begin position="8"/>
        <end position="137"/>
    </location>
</feature>
<organism evidence="3 4">
    <name type="scientific">Candidatus Entotheonella gemina</name>
    <dbReference type="NCBI Taxonomy" id="1429439"/>
    <lineage>
        <taxon>Bacteria</taxon>
        <taxon>Pseudomonadati</taxon>
        <taxon>Nitrospinota/Tectimicrobiota group</taxon>
        <taxon>Candidatus Tectimicrobiota</taxon>
        <taxon>Candidatus Entotheonellia</taxon>
        <taxon>Candidatus Entotheonellales</taxon>
        <taxon>Candidatus Entotheonellaceae</taxon>
        <taxon>Candidatus Entotheonella</taxon>
    </lineage>
</organism>
<dbReference type="Gene3D" id="1.10.3730.20">
    <property type="match status" value="1"/>
</dbReference>
<reference evidence="3 4" key="1">
    <citation type="journal article" date="2014" name="Nature">
        <title>An environmental bacterial taxon with a large and distinct metabolic repertoire.</title>
        <authorList>
            <person name="Wilson M.C."/>
            <person name="Mori T."/>
            <person name="Ruckert C."/>
            <person name="Uria A.R."/>
            <person name="Helf M.J."/>
            <person name="Takada K."/>
            <person name="Gernert C."/>
            <person name="Steffens U.A."/>
            <person name="Heycke N."/>
            <person name="Schmitt S."/>
            <person name="Rinke C."/>
            <person name="Helfrich E.J."/>
            <person name="Brachmann A.O."/>
            <person name="Gurgui C."/>
            <person name="Wakimoto T."/>
            <person name="Kracht M."/>
            <person name="Crusemann M."/>
            <person name="Hentschel U."/>
            <person name="Abe I."/>
            <person name="Matsunaga S."/>
            <person name="Kalinowski J."/>
            <person name="Takeyama H."/>
            <person name="Piel J."/>
        </authorList>
    </citation>
    <scope>NUCLEOTIDE SEQUENCE [LARGE SCALE GENOMIC DNA]</scope>
    <source>
        <strain evidence="4">TSY2</strain>
    </source>
</reference>
<keyword evidence="1" id="KW-1133">Transmembrane helix</keyword>
<name>W4MFE6_9BACT</name>
<evidence type="ECO:0000259" key="2">
    <source>
        <dbReference type="Pfam" id="PF00892"/>
    </source>
</evidence>
<feature type="transmembrane region" description="Helical" evidence="1">
    <location>
        <begin position="236"/>
        <end position="256"/>
    </location>
</feature>
<evidence type="ECO:0000313" key="4">
    <source>
        <dbReference type="Proteomes" id="UP000019140"/>
    </source>
</evidence>
<dbReference type="AlphaFoldDB" id="W4MFE6"/>
<keyword evidence="1" id="KW-0812">Transmembrane</keyword>
<dbReference type="InterPro" id="IPR000620">
    <property type="entry name" value="EamA_dom"/>
</dbReference>
<proteinExistence type="predicted"/>
<dbReference type="PANTHER" id="PTHR22911:SF137">
    <property type="entry name" value="SOLUTE CARRIER FAMILY 35 MEMBER G2-RELATED"/>
    <property type="match status" value="1"/>
</dbReference>
<evidence type="ECO:0000256" key="1">
    <source>
        <dbReference type="SAM" id="Phobius"/>
    </source>
</evidence>
<feature type="transmembrane region" description="Helical" evidence="1">
    <location>
        <begin position="119"/>
        <end position="137"/>
    </location>
</feature>
<gene>
    <name evidence="3" type="ORF">ETSY2_05870</name>
</gene>
<dbReference type="InterPro" id="IPR037185">
    <property type="entry name" value="EmrE-like"/>
</dbReference>
<feature type="transmembrane region" description="Helical" evidence="1">
    <location>
        <begin position="66"/>
        <end position="87"/>
    </location>
</feature>
<keyword evidence="1" id="KW-0472">Membrane</keyword>
<dbReference type="PANTHER" id="PTHR22911">
    <property type="entry name" value="ACYL-MALONYL CONDENSING ENZYME-RELATED"/>
    <property type="match status" value="1"/>
</dbReference>
<dbReference type="EMBL" id="AZHX01000240">
    <property type="protein sequence ID" value="ETX08362.1"/>
    <property type="molecule type" value="Genomic_DNA"/>
</dbReference>
<accession>W4MFE6</accession>
<sequence length="280" mass="29556">MASELVSMLYALASGLAWGTGDFSGGMASRRTSVLIVVILSQTIGIICLLSVIALFSEPFPQWPDLFFGACAGMAGVIGLITFYQGLANSPMGIVAPIAAAISAMLPVLVSFALEGLPAVSRILGLALAIAAIWIISQAGETASMQLRHLRLPAIAGLGFASFFILIDQVSQGAVFWPLVAARCTTLPLLACIILGKRLWQVPPRRQFPVIIMAGVFDTAGNALFALAANVGRLDMSAVLASLYPATTVLLAWFILQERLNRKQWMGVIAALVAVVLMAL</sequence>
<evidence type="ECO:0000313" key="3">
    <source>
        <dbReference type="EMBL" id="ETX08362.1"/>
    </source>
</evidence>